<dbReference type="Proteomes" id="UP000257200">
    <property type="component" value="Unplaced"/>
</dbReference>
<evidence type="ECO:0000313" key="6">
    <source>
        <dbReference type="Ensembl" id="ENSAPOP00000018861.1"/>
    </source>
</evidence>
<dbReference type="PANTHER" id="PTHR11967:SF2">
    <property type="entry name" value="ALPHA-1-ACID GLYCOPROTEIN 1"/>
    <property type="match status" value="1"/>
</dbReference>
<evidence type="ECO:0000256" key="5">
    <source>
        <dbReference type="SAM" id="SignalP"/>
    </source>
</evidence>
<keyword evidence="2" id="KW-0964">Secreted</keyword>
<dbReference type="PANTHER" id="PTHR11967">
    <property type="entry name" value="ALPHA-1-ACID GLYCOPROTEIN"/>
    <property type="match status" value="1"/>
</dbReference>
<reference evidence="6" key="1">
    <citation type="submission" date="2025-08" db="UniProtKB">
        <authorList>
            <consortium name="Ensembl"/>
        </authorList>
    </citation>
    <scope>IDENTIFICATION</scope>
</reference>
<dbReference type="GeneTree" id="ENSGT00400000024810"/>
<proteinExistence type="predicted"/>
<dbReference type="AlphaFoldDB" id="A0A3Q1FLD7"/>
<sequence>MKLWFEAHFLFALLSVSSSALTPECEDLVKPLPLNEHSQVYGKSNFLLGYIDHDSFKTLLKAYDSSWMNVTFSPFRMTQGNRINGTCFESVVNMTLEDNTARIQLPGLSADYKLLSSHDGLMLLSANITVANLQKVLESLKVEATVDAGEATIHGFYLYANETTVTDSDLEHFKKQANCLGFTGEPDFHYNPEKEFCEEGKGNRV</sequence>
<dbReference type="OrthoDB" id="8931204at2759"/>
<accession>A0A3Q1FLD7</accession>
<dbReference type="GO" id="GO:0005576">
    <property type="term" value="C:extracellular region"/>
    <property type="evidence" value="ECO:0007669"/>
    <property type="project" value="UniProtKB-SubCell"/>
</dbReference>
<protein>
    <submittedName>
        <fullName evidence="6">Uncharacterized LOC110966035</fullName>
    </submittedName>
</protein>
<comment type="subcellular location">
    <subcellularLocation>
        <location evidence="1">Secreted</location>
    </subcellularLocation>
</comment>
<organism evidence="6 7">
    <name type="scientific">Acanthochromis polyacanthus</name>
    <name type="common">spiny chromis</name>
    <dbReference type="NCBI Taxonomy" id="80966"/>
    <lineage>
        <taxon>Eukaryota</taxon>
        <taxon>Metazoa</taxon>
        <taxon>Chordata</taxon>
        <taxon>Craniata</taxon>
        <taxon>Vertebrata</taxon>
        <taxon>Euteleostomi</taxon>
        <taxon>Actinopterygii</taxon>
        <taxon>Neopterygii</taxon>
        <taxon>Teleostei</taxon>
        <taxon>Neoteleostei</taxon>
        <taxon>Acanthomorphata</taxon>
        <taxon>Ovalentaria</taxon>
        <taxon>Pomacentridae</taxon>
        <taxon>Acanthochromis</taxon>
    </lineage>
</organism>
<feature type="signal peptide" evidence="5">
    <location>
        <begin position="1"/>
        <end position="20"/>
    </location>
</feature>
<dbReference type="CDD" id="cd19415">
    <property type="entry name" value="lipocalin_ApoM_AGP"/>
    <property type="match status" value="1"/>
</dbReference>
<dbReference type="Ensembl" id="ENSAPOT00000028573.1">
    <property type="protein sequence ID" value="ENSAPOP00000018861.1"/>
    <property type="gene ID" value="ENSAPOG00000022217.1"/>
</dbReference>
<keyword evidence="7" id="KW-1185">Reference proteome</keyword>
<keyword evidence="4" id="KW-0325">Glycoprotein</keyword>
<evidence type="ECO:0000256" key="2">
    <source>
        <dbReference type="ARBA" id="ARBA00022525"/>
    </source>
</evidence>
<dbReference type="InterPro" id="IPR012674">
    <property type="entry name" value="Calycin"/>
</dbReference>
<reference evidence="6" key="2">
    <citation type="submission" date="2025-09" db="UniProtKB">
        <authorList>
            <consortium name="Ensembl"/>
        </authorList>
    </citation>
    <scope>IDENTIFICATION</scope>
</reference>
<dbReference type="InParanoid" id="A0A3Q1FLD7"/>
<evidence type="ECO:0000313" key="7">
    <source>
        <dbReference type="Proteomes" id="UP000257200"/>
    </source>
</evidence>
<name>A0A3Q1FLD7_9TELE</name>
<evidence type="ECO:0000256" key="3">
    <source>
        <dbReference type="ARBA" id="ARBA00022729"/>
    </source>
</evidence>
<feature type="chain" id="PRO_5018726952" evidence="5">
    <location>
        <begin position="21"/>
        <end position="205"/>
    </location>
</feature>
<keyword evidence="3 5" id="KW-0732">Signal</keyword>
<dbReference type="Gene3D" id="2.40.128.20">
    <property type="match status" value="1"/>
</dbReference>
<dbReference type="RefSeq" id="XP_022070952.1">
    <property type="nucleotide sequence ID" value="XM_022215260.2"/>
</dbReference>
<evidence type="ECO:0000256" key="4">
    <source>
        <dbReference type="ARBA" id="ARBA00023180"/>
    </source>
</evidence>
<dbReference type="GeneID" id="110966035"/>
<evidence type="ECO:0000256" key="1">
    <source>
        <dbReference type="ARBA" id="ARBA00004613"/>
    </source>
</evidence>